<dbReference type="SUPFAM" id="SSF54616">
    <property type="entry name" value="DNA-binding domain of Mlu1-box binding protein MBP1"/>
    <property type="match status" value="1"/>
</dbReference>
<feature type="domain" description="KilA-N" evidence="1">
    <location>
        <begin position="15"/>
        <end position="122"/>
    </location>
</feature>
<dbReference type="GO" id="GO:0003677">
    <property type="term" value="F:DNA binding"/>
    <property type="evidence" value="ECO:0007669"/>
    <property type="project" value="InterPro"/>
</dbReference>
<dbReference type="InterPro" id="IPR017880">
    <property type="entry name" value="KilA_N"/>
</dbReference>
<protein>
    <recommendedName>
        <fullName evidence="1">KilA-N domain-containing protein</fullName>
    </recommendedName>
</protein>
<organism evidence="2 3">
    <name type="scientific">Streblomastix strix</name>
    <dbReference type="NCBI Taxonomy" id="222440"/>
    <lineage>
        <taxon>Eukaryota</taxon>
        <taxon>Metamonada</taxon>
        <taxon>Preaxostyla</taxon>
        <taxon>Oxymonadida</taxon>
        <taxon>Streblomastigidae</taxon>
        <taxon>Streblomastix</taxon>
    </lineage>
</organism>
<proteinExistence type="predicted"/>
<dbReference type="AlphaFoldDB" id="A0A5J4UZ25"/>
<dbReference type="InterPro" id="IPR036887">
    <property type="entry name" value="HTH_APSES_sf"/>
</dbReference>
<sequence>MEQVKTATEIQNNEQFKIVSYNGLNIMIRQSDGFVNATKLCDQHHKPFRHLMKNQFWHDYFDEEQQELECGGNPPYHLMYEINKGFENKFKGYYVHPHLINYVAIWVSPKYAVTVRKIMDKINETTIAEHEADKANDRMNCVQNVVDEVTDFLSARITKLNEENNELNDDVHSLIPRAVPKGKQRNYILVVEQIHQIDNMIKIRIRRLNKNHVSQQQMFEYRNNSLLFLDNLPISMSINEVIKEQLSNRQGMKIKATKYTFPYDQLDDVIERIKQIEIEVQDV</sequence>
<evidence type="ECO:0000313" key="2">
    <source>
        <dbReference type="EMBL" id="KAA6375956.1"/>
    </source>
</evidence>
<dbReference type="Proteomes" id="UP000324800">
    <property type="component" value="Unassembled WGS sequence"/>
</dbReference>
<dbReference type="SMART" id="SM01252">
    <property type="entry name" value="KilA-N"/>
    <property type="match status" value="1"/>
</dbReference>
<gene>
    <name evidence="2" type="ORF">EZS28_028516</name>
</gene>
<name>A0A5J4UZ25_9EUKA</name>
<dbReference type="InterPro" id="IPR018004">
    <property type="entry name" value="KilA/APSES_HTH"/>
</dbReference>
<evidence type="ECO:0000313" key="3">
    <source>
        <dbReference type="Proteomes" id="UP000324800"/>
    </source>
</evidence>
<dbReference type="PROSITE" id="PS51301">
    <property type="entry name" value="KILA_N"/>
    <property type="match status" value="1"/>
</dbReference>
<dbReference type="EMBL" id="SNRW01010863">
    <property type="protein sequence ID" value="KAA6375956.1"/>
    <property type="molecule type" value="Genomic_DNA"/>
</dbReference>
<accession>A0A5J4UZ25</accession>
<reference evidence="2 3" key="1">
    <citation type="submission" date="2019-03" db="EMBL/GenBank/DDBJ databases">
        <title>Single cell metagenomics reveals metabolic interactions within the superorganism composed of flagellate Streblomastix strix and complex community of Bacteroidetes bacteria on its surface.</title>
        <authorList>
            <person name="Treitli S.C."/>
            <person name="Kolisko M."/>
            <person name="Husnik F."/>
            <person name="Keeling P."/>
            <person name="Hampl V."/>
        </authorList>
    </citation>
    <scope>NUCLEOTIDE SEQUENCE [LARGE SCALE GENOMIC DNA]</scope>
    <source>
        <strain evidence="2">ST1C</strain>
    </source>
</reference>
<dbReference type="PANTHER" id="PTHR48135">
    <property type="match status" value="1"/>
</dbReference>
<comment type="caution">
    <text evidence="2">The sequence shown here is derived from an EMBL/GenBank/DDBJ whole genome shotgun (WGS) entry which is preliminary data.</text>
</comment>
<dbReference type="PANTHER" id="PTHR48135:SF1">
    <property type="entry name" value="KILA-N DOMAIN-CONTAINING PROTEIN"/>
    <property type="match status" value="1"/>
</dbReference>
<evidence type="ECO:0000259" key="1">
    <source>
        <dbReference type="PROSITE" id="PS51301"/>
    </source>
</evidence>
<dbReference type="Pfam" id="PF04383">
    <property type="entry name" value="KilA-N"/>
    <property type="match status" value="1"/>
</dbReference>